<evidence type="ECO:0000256" key="4">
    <source>
        <dbReference type="ARBA" id="ARBA00016014"/>
    </source>
</evidence>
<evidence type="ECO:0000256" key="8">
    <source>
        <dbReference type="HAMAP-Rule" id="MF_00182"/>
    </source>
</evidence>
<evidence type="ECO:0000256" key="1">
    <source>
        <dbReference type="ARBA" id="ARBA00002606"/>
    </source>
</evidence>
<dbReference type="GO" id="GO:0004479">
    <property type="term" value="F:methionyl-tRNA formyltransferase activity"/>
    <property type="evidence" value="ECO:0007669"/>
    <property type="project" value="UniProtKB-UniRule"/>
</dbReference>
<evidence type="ECO:0000313" key="11">
    <source>
        <dbReference type="EMBL" id="PIW89997.1"/>
    </source>
</evidence>
<keyword evidence="6 8" id="KW-0648">Protein biosynthesis</keyword>
<organism evidence="11 12">
    <name type="scientific">Candidatus Nealsonbacteria bacterium CG_4_8_14_3_um_filter_40_11</name>
    <dbReference type="NCBI Taxonomy" id="1974690"/>
    <lineage>
        <taxon>Bacteria</taxon>
        <taxon>Candidatus Nealsoniibacteriota</taxon>
    </lineage>
</organism>
<keyword evidence="5 8" id="KW-0808">Transferase</keyword>
<evidence type="ECO:0000256" key="7">
    <source>
        <dbReference type="ARBA" id="ARBA00048558"/>
    </source>
</evidence>
<dbReference type="HAMAP" id="MF_00182">
    <property type="entry name" value="Formyl_trans"/>
    <property type="match status" value="1"/>
</dbReference>
<accession>A0A2M7IJZ3</accession>
<evidence type="ECO:0000259" key="9">
    <source>
        <dbReference type="Pfam" id="PF00551"/>
    </source>
</evidence>
<dbReference type="SUPFAM" id="SSF53328">
    <property type="entry name" value="Formyltransferase"/>
    <property type="match status" value="1"/>
</dbReference>
<dbReference type="EMBL" id="PFHH01000037">
    <property type="protein sequence ID" value="PIW89997.1"/>
    <property type="molecule type" value="Genomic_DNA"/>
</dbReference>
<comment type="similarity">
    <text evidence="2 8">Belongs to the Fmt family.</text>
</comment>
<evidence type="ECO:0000256" key="6">
    <source>
        <dbReference type="ARBA" id="ARBA00022917"/>
    </source>
</evidence>
<comment type="catalytic activity">
    <reaction evidence="7 8">
        <text>L-methionyl-tRNA(fMet) + (6R)-10-formyltetrahydrofolate = N-formyl-L-methionyl-tRNA(fMet) + (6S)-5,6,7,8-tetrahydrofolate + H(+)</text>
        <dbReference type="Rhea" id="RHEA:24380"/>
        <dbReference type="Rhea" id="RHEA-COMP:9952"/>
        <dbReference type="Rhea" id="RHEA-COMP:9953"/>
        <dbReference type="ChEBI" id="CHEBI:15378"/>
        <dbReference type="ChEBI" id="CHEBI:57453"/>
        <dbReference type="ChEBI" id="CHEBI:78530"/>
        <dbReference type="ChEBI" id="CHEBI:78844"/>
        <dbReference type="ChEBI" id="CHEBI:195366"/>
        <dbReference type="EC" id="2.1.2.9"/>
    </reaction>
</comment>
<feature type="domain" description="Formyl transferase C-terminal" evidence="10">
    <location>
        <begin position="202"/>
        <end position="311"/>
    </location>
</feature>
<dbReference type="PROSITE" id="PS00373">
    <property type="entry name" value="GART"/>
    <property type="match status" value="1"/>
</dbReference>
<dbReference type="PANTHER" id="PTHR11138">
    <property type="entry name" value="METHIONYL-TRNA FORMYLTRANSFERASE"/>
    <property type="match status" value="1"/>
</dbReference>
<dbReference type="PANTHER" id="PTHR11138:SF5">
    <property type="entry name" value="METHIONYL-TRNA FORMYLTRANSFERASE, MITOCHONDRIAL"/>
    <property type="match status" value="1"/>
</dbReference>
<evidence type="ECO:0000313" key="12">
    <source>
        <dbReference type="Proteomes" id="UP000229238"/>
    </source>
</evidence>
<proteinExistence type="inferred from homology"/>
<feature type="binding site" evidence="8">
    <location>
        <begin position="107"/>
        <end position="110"/>
    </location>
    <ligand>
        <name>(6S)-5,6,7,8-tetrahydrofolate</name>
        <dbReference type="ChEBI" id="CHEBI:57453"/>
    </ligand>
</feature>
<feature type="domain" description="Formyl transferase N-terminal" evidence="9">
    <location>
        <begin position="1"/>
        <end position="177"/>
    </location>
</feature>
<protein>
    <recommendedName>
        <fullName evidence="4 8">Methionyl-tRNA formyltransferase</fullName>
        <ecNumber evidence="3 8">2.1.2.9</ecNumber>
    </recommendedName>
</protein>
<dbReference type="NCBIfam" id="TIGR00460">
    <property type="entry name" value="fmt"/>
    <property type="match status" value="1"/>
</dbReference>
<dbReference type="CDD" id="cd08704">
    <property type="entry name" value="Met_tRNA_FMT_C"/>
    <property type="match status" value="1"/>
</dbReference>
<evidence type="ECO:0000256" key="5">
    <source>
        <dbReference type="ARBA" id="ARBA00022679"/>
    </source>
</evidence>
<dbReference type="Pfam" id="PF02911">
    <property type="entry name" value="Formyl_trans_C"/>
    <property type="match status" value="1"/>
</dbReference>
<dbReference type="InterPro" id="IPR041711">
    <property type="entry name" value="Met-tRNA-FMT_N"/>
</dbReference>
<sequence length="320" mass="35688">MKIVFMGTPEFGAIILEKLIKGGYRPCLVVTAPDKPVGREQTITPLPVKVLAEKNNIPVEQPEKIENCKLKIENLKPDLITVAAYGQIISKDILDTPRYGSLNVHPSLLPKYRGSSPIQAVILNGDKKTGATIILMDEKMDHGPILNQRAMTIEEKETAISLHDKLADLGANLLGETISKWTRRMINPQPQDDAKATFTKVLTRADGQINWQKSAEAIEREIRAYLPWPGSYTFWEKTGKSTQIKTLKARVYKSPITMTYPIGKTLVVPQNELAIQCGKGFSMGAGDFLVMERLQMEGKKEMSSEEFLRGHPDFIGTILK</sequence>
<name>A0A2M7IJZ3_9BACT</name>
<dbReference type="SUPFAM" id="SSF50486">
    <property type="entry name" value="FMT C-terminal domain-like"/>
    <property type="match status" value="1"/>
</dbReference>
<dbReference type="InterPro" id="IPR037022">
    <property type="entry name" value="Formyl_trans_C_sf"/>
</dbReference>
<comment type="caution">
    <text evidence="11">The sequence shown here is derived from an EMBL/GenBank/DDBJ whole genome shotgun (WGS) entry which is preliminary data.</text>
</comment>
<dbReference type="Proteomes" id="UP000229238">
    <property type="component" value="Unassembled WGS sequence"/>
</dbReference>
<dbReference type="CDD" id="cd08646">
    <property type="entry name" value="FMT_core_Met-tRNA-FMT_N"/>
    <property type="match status" value="1"/>
</dbReference>
<reference evidence="12" key="1">
    <citation type="submission" date="2017-09" db="EMBL/GenBank/DDBJ databases">
        <title>Depth-based differentiation of microbial function through sediment-hosted aquifers and enrichment of novel symbionts in the deep terrestrial subsurface.</title>
        <authorList>
            <person name="Probst A.J."/>
            <person name="Ladd B."/>
            <person name="Jarett J.K."/>
            <person name="Geller-Mcgrath D.E."/>
            <person name="Sieber C.M.K."/>
            <person name="Emerson J.B."/>
            <person name="Anantharaman K."/>
            <person name="Thomas B.C."/>
            <person name="Malmstrom R."/>
            <person name="Stieglmeier M."/>
            <person name="Klingl A."/>
            <person name="Woyke T."/>
            <person name="Ryan C.M."/>
            <person name="Banfield J.F."/>
        </authorList>
    </citation>
    <scope>NUCLEOTIDE SEQUENCE [LARGE SCALE GENOMIC DNA]</scope>
</reference>
<dbReference type="Gene3D" id="3.40.50.170">
    <property type="entry name" value="Formyl transferase, N-terminal domain"/>
    <property type="match status" value="1"/>
</dbReference>
<dbReference type="AlphaFoldDB" id="A0A2M7IJZ3"/>
<dbReference type="InterPro" id="IPR002376">
    <property type="entry name" value="Formyl_transf_N"/>
</dbReference>
<dbReference type="EC" id="2.1.2.9" evidence="3 8"/>
<dbReference type="InterPro" id="IPR036477">
    <property type="entry name" value="Formyl_transf_N_sf"/>
</dbReference>
<evidence type="ECO:0000256" key="2">
    <source>
        <dbReference type="ARBA" id="ARBA00010699"/>
    </source>
</evidence>
<gene>
    <name evidence="8" type="primary">fmt</name>
    <name evidence="11" type="ORF">COZ92_01935</name>
</gene>
<evidence type="ECO:0000256" key="3">
    <source>
        <dbReference type="ARBA" id="ARBA00012261"/>
    </source>
</evidence>
<evidence type="ECO:0000259" key="10">
    <source>
        <dbReference type="Pfam" id="PF02911"/>
    </source>
</evidence>
<dbReference type="Gene3D" id="3.10.25.10">
    <property type="entry name" value="Formyl transferase, C-terminal domain"/>
    <property type="match status" value="1"/>
</dbReference>
<dbReference type="InterPro" id="IPR001555">
    <property type="entry name" value="GART_AS"/>
</dbReference>
<comment type="function">
    <text evidence="1 8">Attaches a formyl group to the free amino group of methionyl-tRNA(fMet). The formyl group appears to play a dual role in the initiator identity of N-formylmethionyl-tRNA by promoting its recognition by IF2 and preventing the misappropriation of this tRNA by the elongation apparatus.</text>
</comment>
<dbReference type="Pfam" id="PF00551">
    <property type="entry name" value="Formyl_trans_N"/>
    <property type="match status" value="1"/>
</dbReference>
<dbReference type="GO" id="GO:0005829">
    <property type="term" value="C:cytosol"/>
    <property type="evidence" value="ECO:0007669"/>
    <property type="project" value="TreeGrafter"/>
</dbReference>
<dbReference type="InterPro" id="IPR044135">
    <property type="entry name" value="Met-tRNA-FMT_C"/>
</dbReference>
<dbReference type="InterPro" id="IPR005794">
    <property type="entry name" value="Fmt"/>
</dbReference>
<dbReference type="InterPro" id="IPR005793">
    <property type="entry name" value="Formyl_trans_C"/>
</dbReference>
<dbReference type="InterPro" id="IPR011034">
    <property type="entry name" value="Formyl_transferase-like_C_sf"/>
</dbReference>